<proteinExistence type="predicted"/>
<evidence type="ECO:0000313" key="1">
    <source>
        <dbReference type="EMBL" id="RMA41352.1"/>
    </source>
</evidence>
<dbReference type="EMBL" id="RCNT01000007">
    <property type="protein sequence ID" value="RMA41352.1"/>
    <property type="molecule type" value="Genomic_DNA"/>
</dbReference>
<dbReference type="PANTHER" id="PTHR32305:SF15">
    <property type="entry name" value="PROTEIN RHSA-RELATED"/>
    <property type="match status" value="1"/>
</dbReference>
<dbReference type="InterPro" id="IPR050708">
    <property type="entry name" value="T6SS_VgrG/RHS"/>
</dbReference>
<name>A0A3L9XYP2_9RHOB</name>
<dbReference type="InterPro" id="IPR031325">
    <property type="entry name" value="RHS_repeat"/>
</dbReference>
<dbReference type="InterPro" id="IPR022385">
    <property type="entry name" value="Rhs_assc_core"/>
</dbReference>
<reference evidence="1 2" key="1">
    <citation type="submission" date="2018-10" db="EMBL/GenBank/DDBJ databases">
        <authorList>
            <person name="Jung H.S."/>
            <person name="Jeon C.O."/>
        </authorList>
    </citation>
    <scope>NUCLEOTIDE SEQUENCE [LARGE SCALE GENOMIC DNA]</scope>
    <source>
        <strain evidence="1 2">MA-7-27</strain>
    </source>
</reference>
<dbReference type="NCBIfam" id="TIGR01643">
    <property type="entry name" value="YD_repeat_2x"/>
    <property type="match status" value="1"/>
</dbReference>
<keyword evidence="2" id="KW-1185">Reference proteome</keyword>
<dbReference type="OrthoDB" id="7620568at2"/>
<dbReference type="Proteomes" id="UP000281343">
    <property type="component" value="Unassembled WGS sequence"/>
</dbReference>
<evidence type="ECO:0000313" key="2">
    <source>
        <dbReference type="Proteomes" id="UP000281343"/>
    </source>
</evidence>
<comment type="caution">
    <text evidence="1">The sequence shown here is derived from an EMBL/GenBank/DDBJ whole genome shotgun (WGS) entry which is preliminary data.</text>
</comment>
<dbReference type="InterPro" id="IPR006530">
    <property type="entry name" value="YD"/>
</dbReference>
<accession>A0A3L9XYP2</accession>
<dbReference type="PANTHER" id="PTHR32305">
    <property type="match status" value="1"/>
</dbReference>
<dbReference type="NCBIfam" id="TIGR03696">
    <property type="entry name" value="Rhs_assc_core"/>
    <property type="match status" value="1"/>
</dbReference>
<dbReference type="Gene3D" id="2.180.10.10">
    <property type="entry name" value="RHS repeat-associated core"/>
    <property type="match status" value="1"/>
</dbReference>
<gene>
    <name evidence="1" type="ORF">D9R08_13540</name>
</gene>
<evidence type="ECO:0008006" key="3">
    <source>
        <dbReference type="Google" id="ProtNLM"/>
    </source>
</evidence>
<protein>
    <recommendedName>
        <fullName evidence="3">RHS repeat-associated core domain-containing protein</fullName>
    </recommendedName>
</protein>
<dbReference type="RefSeq" id="WP_121898612.1">
    <property type="nucleotide sequence ID" value="NZ_RCNT01000007.1"/>
</dbReference>
<dbReference type="AlphaFoldDB" id="A0A3L9XYP2"/>
<sequence length="375" mass="40342">MTGAVETCTYDSQNRLIGWTDGVSVISYAYDALDRRIGVTVDGVTESFVYDPWSPYSSIANDVLLDFEDGALVRRWLHGPEVDEPLAYERYAGTTAGGSGTALELFRNRLGSVILAVSVATGAVAAEYDYDSFGQRLLVQGTEEVCYGFTSREHDALTGLIHYRARAYDPLTGQFLQRDAVGFASGTLNLYGYVEGNPYNYLDPSGLTPSSSYAAHAGRTPAMAQGPVGIISRGLFSRLNSMFATQRSTTAPRALMSQATQQTAVSATWQQALRNFGASVDDLMRAANQPLRGGLTQAGRALTKHAGGQRGSGTFPPLRGNNTQISRDAADFVESILNNPLSRFSIQPNGSVVVRGPTGQGARFMRNGRLSGFLD</sequence>
<organism evidence="1 2">
    <name type="scientific">Rhodophyticola porphyridii</name>
    <dbReference type="NCBI Taxonomy" id="1852017"/>
    <lineage>
        <taxon>Bacteria</taxon>
        <taxon>Pseudomonadati</taxon>
        <taxon>Pseudomonadota</taxon>
        <taxon>Alphaproteobacteria</taxon>
        <taxon>Rhodobacterales</taxon>
        <taxon>Roseobacteraceae</taxon>
        <taxon>Rhodophyticola</taxon>
    </lineage>
</organism>
<dbReference type="Pfam" id="PF05593">
    <property type="entry name" value="RHS_repeat"/>
    <property type="match status" value="1"/>
</dbReference>